<reference evidence="9" key="1">
    <citation type="submission" date="2022-06" db="EMBL/GenBank/DDBJ databases">
        <title>Vallitalea longa sp. nov., an anaerobic bacterium isolated from marine sediment.</title>
        <authorList>
            <person name="Hirano S."/>
            <person name="Terahara T."/>
            <person name="Mori K."/>
            <person name="Hamada M."/>
            <person name="Matsumoto R."/>
            <person name="Kobayashi T."/>
        </authorList>
    </citation>
    <scope>NUCLEOTIDE SEQUENCE</scope>
    <source>
        <strain evidence="9">SH18-1</strain>
    </source>
</reference>
<sequence length="301" mass="33441">MKTKNKKKTFIILFLLPSVLLFGIIYAYPLINIFITSFQKWNYKNITNPTFLGFSHMFDNYIRLLTKDYYFMTALTNSLKWMALALIIQVPLAIIVALVLSNKPRGWKFTRNAFIIPNIISSAAIGLIFLNLYDPARGAVTEIVKFFNPNSTINILANEKMAFWGVTFSFVLFAGTSALLLLAQIFSIPKPLFESARIDGANQIQTITYITMPLIKNAIGTISILAANYGLLLYNEIALITAGGPDKATYSISFFIERTALGSSKLNFALANTAGVIQLILGLILVGLITKVFNTGKSYND</sequence>
<feature type="transmembrane region" description="Helical" evidence="7">
    <location>
        <begin position="268"/>
        <end position="289"/>
    </location>
</feature>
<accession>A0A9W6DDR5</accession>
<dbReference type="Pfam" id="PF00528">
    <property type="entry name" value="BPD_transp_1"/>
    <property type="match status" value="1"/>
</dbReference>
<feature type="domain" description="ABC transmembrane type-1" evidence="8">
    <location>
        <begin position="75"/>
        <end position="289"/>
    </location>
</feature>
<dbReference type="Proteomes" id="UP001144256">
    <property type="component" value="Unassembled WGS sequence"/>
</dbReference>
<comment type="caution">
    <text evidence="9">The sequence shown here is derived from an EMBL/GenBank/DDBJ whole genome shotgun (WGS) entry which is preliminary data.</text>
</comment>
<evidence type="ECO:0000313" key="10">
    <source>
        <dbReference type="Proteomes" id="UP001144256"/>
    </source>
</evidence>
<comment type="subcellular location">
    <subcellularLocation>
        <location evidence="1 7">Cell membrane</location>
        <topology evidence="1 7">Multi-pass membrane protein</topology>
    </subcellularLocation>
</comment>
<keyword evidence="10" id="KW-1185">Reference proteome</keyword>
<keyword evidence="3" id="KW-1003">Cell membrane</keyword>
<comment type="similarity">
    <text evidence="7">Belongs to the binding-protein-dependent transport system permease family.</text>
</comment>
<dbReference type="PANTHER" id="PTHR43227:SF11">
    <property type="entry name" value="BLL4140 PROTEIN"/>
    <property type="match status" value="1"/>
</dbReference>
<evidence type="ECO:0000256" key="2">
    <source>
        <dbReference type="ARBA" id="ARBA00022448"/>
    </source>
</evidence>
<dbReference type="RefSeq" id="WP_281810998.1">
    <property type="nucleotide sequence ID" value="NZ_BRLB01000001.1"/>
</dbReference>
<keyword evidence="5 7" id="KW-1133">Transmembrane helix</keyword>
<evidence type="ECO:0000256" key="5">
    <source>
        <dbReference type="ARBA" id="ARBA00022989"/>
    </source>
</evidence>
<gene>
    <name evidence="9" type="ORF">SH1V18_00530</name>
</gene>
<dbReference type="InterPro" id="IPR035906">
    <property type="entry name" value="MetI-like_sf"/>
</dbReference>
<evidence type="ECO:0000256" key="3">
    <source>
        <dbReference type="ARBA" id="ARBA00022475"/>
    </source>
</evidence>
<evidence type="ECO:0000256" key="7">
    <source>
        <dbReference type="RuleBase" id="RU363032"/>
    </source>
</evidence>
<organism evidence="9 10">
    <name type="scientific">Vallitalea longa</name>
    <dbReference type="NCBI Taxonomy" id="2936439"/>
    <lineage>
        <taxon>Bacteria</taxon>
        <taxon>Bacillati</taxon>
        <taxon>Bacillota</taxon>
        <taxon>Clostridia</taxon>
        <taxon>Lachnospirales</taxon>
        <taxon>Vallitaleaceae</taxon>
        <taxon>Vallitalea</taxon>
    </lineage>
</organism>
<dbReference type="CDD" id="cd06261">
    <property type="entry name" value="TM_PBP2"/>
    <property type="match status" value="1"/>
</dbReference>
<feature type="transmembrane region" description="Helical" evidence="7">
    <location>
        <begin position="113"/>
        <end position="133"/>
    </location>
</feature>
<dbReference type="PROSITE" id="PS50928">
    <property type="entry name" value="ABC_TM1"/>
    <property type="match status" value="1"/>
</dbReference>
<dbReference type="InterPro" id="IPR050809">
    <property type="entry name" value="UgpAE/MalFG_permease"/>
</dbReference>
<dbReference type="InterPro" id="IPR000515">
    <property type="entry name" value="MetI-like"/>
</dbReference>
<dbReference type="PANTHER" id="PTHR43227">
    <property type="entry name" value="BLL4140 PROTEIN"/>
    <property type="match status" value="1"/>
</dbReference>
<evidence type="ECO:0000313" key="9">
    <source>
        <dbReference type="EMBL" id="GKX27573.1"/>
    </source>
</evidence>
<keyword evidence="4 7" id="KW-0812">Transmembrane</keyword>
<keyword evidence="6 7" id="KW-0472">Membrane</keyword>
<dbReference type="AlphaFoldDB" id="A0A9W6DDR5"/>
<protein>
    <submittedName>
        <fullName evidence="9">Sugar ABC transporter permease</fullName>
    </submittedName>
</protein>
<dbReference type="Gene3D" id="1.10.3720.10">
    <property type="entry name" value="MetI-like"/>
    <property type="match status" value="1"/>
</dbReference>
<evidence type="ECO:0000256" key="4">
    <source>
        <dbReference type="ARBA" id="ARBA00022692"/>
    </source>
</evidence>
<name>A0A9W6DDR5_9FIRM</name>
<dbReference type="GO" id="GO:0005886">
    <property type="term" value="C:plasma membrane"/>
    <property type="evidence" value="ECO:0007669"/>
    <property type="project" value="UniProtKB-SubCell"/>
</dbReference>
<feature type="transmembrane region" description="Helical" evidence="7">
    <location>
        <begin position="161"/>
        <end position="183"/>
    </location>
</feature>
<dbReference type="GO" id="GO:0055085">
    <property type="term" value="P:transmembrane transport"/>
    <property type="evidence" value="ECO:0007669"/>
    <property type="project" value="InterPro"/>
</dbReference>
<evidence type="ECO:0000256" key="1">
    <source>
        <dbReference type="ARBA" id="ARBA00004651"/>
    </source>
</evidence>
<feature type="transmembrane region" description="Helical" evidence="7">
    <location>
        <begin position="81"/>
        <end position="101"/>
    </location>
</feature>
<evidence type="ECO:0000259" key="8">
    <source>
        <dbReference type="PROSITE" id="PS50928"/>
    </source>
</evidence>
<dbReference type="EMBL" id="BRLB01000001">
    <property type="protein sequence ID" value="GKX27573.1"/>
    <property type="molecule type" value="Genomic_DNA"/>
</dbReference>
<keyword evidence="2 7" id="KW-0813">Transport</keyword>
<dbReference type="SUPFAM" id="SSF161098">
    <property type="entry name" value="MetI-like"/>
    <property type="match status" value="1"/>
</dbReference>
<evidence type="ECO:0000256" key="6">
    <source>
        <dbReference type="ARBA" id="ARBA00023136"/>
    </source>
</evidence>
<proteinExistence type="inferred from homology"/>